<dbReference type="InParanoid" id="A0A2V0PLI4"/>
<dbReference type="STRING" id="307507.A0A2V0PLI4"/>
<dbReference type="InterPro" id="IPR016135">
    <property type="entry name" value="UBQ-conjugating_enzyme/RWD"/>
</dbReference>
<feature type="domain" description="UBC core" evidence="1">
    <location>
        <begin position="5"/>
        <end position="94"/>
    </location>
</feature>
<name>A0A2V0PLI4_9CHLO</name>
<dbReference type="AlphaFoldDB" id="A0A2V0PLI4"/>
<dbReference type="OrthoDB" id="9984419at2759"/>
<organism evidence="2 3">
    <name type="scientific">Raphidocelis subcapitata</name>
    <dbReference type="NCBI Taxonomy" id="307507"/>
    <lineage>
        <taxon>Eukaryota</taxon>
        <taxon>Viridiplantae</taxon>
        <taxon>Chlorophyta</taxon>
        <taxon>core chlorophytes</taxon>
        <taxon>Chlorophyceae</taxon>
        <taxon>CS clade</taxon>
        <taxon>Sphaeropleales</taxon>
        <taxon>Selenastraceae</taxon>
        <taxon>Raphidocelis</taxon>
    </lineage>
</organism>
<keyword evidence="3" id="KW-1185">Reference proteome</keyword>
<comment type="caution">
    <text evidence="2">The sequence shown here is derived from an EMBL/GenBank/DDBJ whole genome shotgun (WGS) entry which is preliminary data.</text>
</comment>
<protein>
    <submittedName>
        <fullName evidence="2">Ubiquitin-conjugating enzyme E2-like</fullName>
    </submittedName>
</protein>
<dbReference type="PANTHER" id="PTHR24067">
    <property type="entry name" value="UBIQUITIN-CONJUGATING ENZYME E2"/>
    <property type="match status" value="1"/>
</dbReference>
<dbReference type="Proteomes" id="UP000247498">
    <property type="component" value="Unassembled WGS sequence"/>
</dbReference>
<reference evidence="2 3" key="1">
    <citation type="journal article" date="2018" name="Sci. Rep.">
        <title>Raphidocelis subcapitata (=Pseudokirchneriella subcapitata) provides an insight into genome evolution and environmental adaptations in the Sphaeropleales.</title>
        <authorList>
            <person name="Suzuki S."/>
            <person name="Yamaguchi H."/>
            <person name="Nakajima N."/>
            <person name="Kawachi M."/>
        </authorList>
    </citation>
    <scope>NUCLEOTIDE SEQUENCE [LARGE SCALE GENOMIC DNA]</scope>
    <source>
        <strain evidence="2 3">NIES-35</strain>
    </source>
</reference>
<dbReference type="EMBL" id="BDRX01000110">
    <property type="protein sequence ID" value="GBF97895.1"/>
    <property type="molecule type" value="Genomic_DNA"/>
</dbReference>
<dbReference type="SMART" id="SM00212">
    <property type="entry name" value="UBCc"/>
    <property type="match status" value="1"/>
</dbReference>
<sequence>MSASPAMLRLMTDLRDVKTSPPEGCSASPISEDDLFNWEATILGPSETPFDGGIFSLRLSFSESYPARPPRVRFTTQMFHPNVYAGARARARVC</sequence>
<evidence type="ECO:0000259" key="1">
    <source>
        <dbReference type="PROSITE" id="PS50127"/>
    </source>
</evidence>
<proteinExistence type="predicted"/>
<dbReference type="PROSITE" id="PS50127">
    <property type="entry name" value="UBC_2"/>
    <property type="match status" value="1"/>
</dbReference>
<dbReference type="Pfam" id="PF00179">
    <property type="entry name" value="UQ_con"/>
    <property type="match status" value="1"/>
</dbReference>
<dbReference type="InterPro" id="IPR050113">
    <property type="entry name" value="Ub_conjugating_enzyme"/>
</dbReference>
<gene>
    <name evidence="2" type="ORF">Rsub_10250</name>
</gene>
<evidence type="ECO:0000313" key="3">
    <source>
        <dbReference type="Proteomes" id="UP000247498"/>
    </source>
</evidence>
<dbReference type="SUPFAM" id="SSF54495">
    <property type="entry name" value="UBC-like"/>
    <property type="match status" value="1"/>
</dbReference>
<dbReference type="InterPro" id="IPR000608">
    <property type="entry name" value="UBC"/>
</dbReference>
<accession>A0A2V0PLI4</accession>
<evidence type="ECO:0000313" key="2">
    <source>
        <dbReference type="EMBL" id="GBF97895.1"/>
    </source>
</evidence>
<dbReference type="Gene3D" id="3.10.110.10">
    <property type="entry name" value="Ubiquitin Conjugating Enzyme"/>
    <property type="match status" value="1"/>
</dbReference>